<dbReference type="PANTHER" id="PTHR46300">
    <property type="entry name" value="P450, PUTATIVE (EUROFUNG)-RELATED-RELATED"/>
    <property type="match status" value="1"/>
</dbReference>
<keyword evidence="11" id="KW-0472">Membrane</keyword>
<evidence type="ECO:0000256" key="9">
    <source>
        <dbReference type="ARBA" id="ARBA00023004"/>
    </source>
</evidence>
<dbReference type="GO" id="GO:0004497">
    <property type="term" value="F:monooxygenase activity"/>
    <property type="evidence" value="ECO:0007669"/>
    <property type="project" value="UniProtKB-KW"/>
</dbReference>
<feature type="region of interest" description="Disordered" evidence="12">
    <location>
        <begin position="1"/>
        <end position="75"/>
    </location>
</feature>
<evidence type="ECO:0000256" key="3">
    <source>
        <dbReference type="ARBA" id="ARBA00010617"/>
    </source>
</evidence>
<dbReference type="STRING" id="743788.S8DRW9"/>
<reference evidence="13 14" key="1">
    <citation type="journal article" date="2012" name="Science">
        <title>The Paleozoic origin of enzymatic lignin decomposition reconstructed from 31 fungal genomes.</title>
        <authorList>
            <person name="Floudas D."/>
            <person name="Binder M."/>
            <person name="Riley R."/>
            <person name="Barry K."/>
            <person name="Blanchette R.A."/>
            <person name="Henrissat B."/>
            <person name="Martinez A.T."/>
            <person name="Otillar R."/>
            <person name="Spatafora J.W."/>
            <person name="Yadav J.S."/>
            <person name="Aerts A."/>
            <person name="Benoit I."/>
            <person name="Boyd A."/>
            <person name="Carlson A."/>
            <person name="Copeland A."/>
            <person name="Coutinho P.M."/>
            <person name="de Vries R.P."/>
            <person name="Ferreira P."/>
            <person name="Findley K."/>
            <person name="Foster B."/>
            <person name="Gaskell J."/>
            <person name="Glotzer D."/>
            <person name="Gorecki P."/>
            <person name="Heitman J."/>
            <person name="Hesse C."/>
            <person name="Hori C."/>
            <person name="Igarashi K."/>
            <person name="Jurgens J.A."/>
            <person name="Kallen N."/>
            <person name="Kersten P."/>
            <person name="Kohler A."/>
            <person name="Kuees U."/>
            <person name="Kumar T.K.A."/>
            <person name="Kuo A."/>
            <person name="LaButti K."/>
            <person name="Larrondo L.F."/>
            <person name="Lindquist E."/>
            <person name="Ling A."/>
            <person name="Lombard V."/>
            <person name="Lucas S."/>
            <person name="Lundell T."/>
            <person name="Martin R."/>
            <person name="McLaughlin D.J."/>
            <person name="Morgenstern I."/>
            <person name="Morin E."/>
            <person name="Murat C."/>
            <person name="Nagy L.G."/>
            <person name="Nolan M."/>
            <person name="Ohm R.A."/>
            <person name="Patyshakuliyeva A."/>
            <person name="Rokas A."/>
            <person name="Ruiz-Duenas F.J."/>
            <person name="Sabat G."/>
            <person name="Salamov A."/>
            <person name="Samejima M."/>
            <person name="Schmutz J."/>
            <person name="Slot J.C."/>
            <person name="St John F."/>
            <person name="Stenlid J."/>
            <person name="Sun H."/>
            <person name="Sun S."/>
            <person name="Syed K."/>
            <person name="Tsang A."/>
            <person name="Wiebenga A."/>
            <person name="Young D."/>
            <person name="Pisabarro A."/>
            <person name="Eastwood D.C."/>
            <person name="Martin F."/>
            <person name="Cullen D."/>
            <person name="Grigoriev I.V."/>
            <person name="Hibbett D.S."/>
        </authorList>
    </citation>
    <scope>NUCLEOTIDE SEQUENCE</scope>
    <source>
        <strain evidence="14">FP-58527</strain>
    </source>
</reference>
<dbReference type="InterPro" id="IPR050364">
    <property type="entry name" value="Cytochrome_P450_fung"/>
</dbReference>
<keyword evidence="5" id="KW-0812">Transmembrane</keyword>
<organism evidence="13 14">
    <name type="scientific">Fomitopsis schrenkii</name>
    <name type="common">Brown rot fungus</name>
    <dbReference type="NCBI Taxonomy" id="2126942"/>
    <lineage>
        <taxon>Eukaryota</taxon>
        <taxon>Fungi</taxon>
        <taxon>Dikarya</taxon>
        <taxon>Basidiomycota</taxon>
        <taxon>Agaricomycotina</taxon>
        <taxon>Agaricomycetes</taxon>
        <taxon>Polyporales</taxon>
        <taxon>Fomitopsis</taxon>
    </lineage>
</organism>
<comment type="similarity">
    <text evidence="3">Belongs to the cytochrome P450 family.</text>
</comment>
<evidence type="ECO:0000256" key="10">
    <source>
        <dbReference type="ARBA" id="ARBA00023033"/>
    </source>
</evidence>
<dbReference type="GO" id="GO:0020037">
    <property type="term" value="F:heme binding"/>
    <property type="evidence" value="ECO:0007669"/>
    <property type="project" value="InterPro"/>
</dbReference>
<keyword evidence="10" id="KW-0503">Monooxygenase</keyword>
<evidence type="ECO:0000256" key="8">
    <source>
        <dbReference type="ARBA" id="ARBA00023002"/>
    </source>
</evidence>
<gene>
    <name evidence="13" type="ORF">FOMPIDRAFT_1020312</name>
</gene>
<keyword evidence="8" id="KW-0560">Oxidoreductase</keyword>
<dbReference type="GO" id="GO:0016705">
    <property type="term" value="F:oxidoreductase activity, acting on paired donors, with incorporation or reduction of molecular oxygen"/>
    <property type="evidence" value="ECO:0007669"/>
    <property type="project" value="InterPro"/>
</dbReference>
<feature type="compositionally biased region" description="Acidic residues" evidence="12">
    <location>
        <begin position="66"/>
        <end position="75"/>
    </location>
</feature>
<keyword evidence="6" id="KW-0479">Metal-binding</keyword>
<protein>
    <recommendedName>
        <fullName evidence="15">Cytochrome P450</fullName>
    </recommendedName>
</protein>
<dbReference type="HOGENOM" id="CLU_826494_0_0_1"/>
<name>S8DRW9_FOMSC</name>
<dbReference type="GO" id="GO:0016020">
    <property type="term" value="C:membrane"/>
    <property type="evidence" value="ECO:0007669"/>
    <property type="project" value="UniProtKB-SubCell"/>
</dbReference>
<dbReference type="Pfam" id="PF00067">
    <property type="entry name" value="p450"/>
    <property type="match status" value="1"/>
</dbReference>
<dbReference type="Proteomes" id="UP000015241">
    <property type="component" value="Unassembled WGS sequence"/>
</dbReference>
<sequence>MAPQPGVGPNAPRRGGSIPRITPKTSLEKYEPIQATREVRVLLNGLVRDPKDSPTSGTRHTVTSHDDDDDDDDDDYLPYAEAAVTGTTQVASPGAALVDFVPFLRRAWLPGAGFSSGKQRSHAWLSITEPYALVQHKLPMGDAKSSFLKTLIEEYTARATLHEDKRDIMAPGAVIYVGMCLFSSLKDRLCVTAAAAAAATQTLTAMCTFVLAMVLNPDAYAKAQAEIDRVVGTDRLPEATDRGALPWPFVGPLGVPHALSEYRIPKGRVIIPNMWCVYPGPDVFRPERFWGLSEAQVERMYPRNILLGFGRRSPIVDAVICPGRQFATATKTALDP</sequence>
<dbReference type="OrthoDB" id="1055148at2759"/>
<dbReference type="PANTHER" id="PTHR46300:SF7">
    <property type="entry name" value="P450, PUTATIVE (EUROFUNG)-RELATED"/>
    <property type="match status" value="1"/>
</dbReference>
<evidence type="ECO:0000256" key="11">
    <source>
        <dbReference type="ARBA" id="ARBA00023136"/>
    </source>
</evidence>
<dbReference type="EMBL" id="KE504250">
    <property type="protein sequence ID" value="EPS93948.1"/>
    <property type="molecule type" value="Genomic_DNA"/>
</dbReference>
<evidence type="ECO:0000313" key="14">
    <source>
        <dbReference type="Proteomes" id="UP000015241"/>
    </source>
</evidence>
<keyword evidence="9" id="KW-0408">Iron</keyword>
<keyword evidence="14" id="KW-1185">Reference proteome</keyword>
<evidence type="ECO:0000256" key="5">
    <source>
        <dbReference type="ARBA" id="ARBA00022692"/>
    </source>
</evidence>
<dbReference type="Gene3D" id="1.10.630.10">
    <property type="entry name" value="Cytochrome P450"/>
    <property type="match status" value="1"/>
</dbReference>
<comment type="cofactor">
    <cofactor evidence="1">
        <name>heme</name>
        <dbReference type="ChEBI" id="CHEBI:30413"/>
    </cofactor>
</comment>
<evidence type="ECO:0000256" key="1">
    <source>
        <dbReference type="ARBA" id="ARBA00001971"/>
    </source>
</evidence>
<evidence type="ECO:0000256" key="7">
    <source>
        <dbReference type="ARBA" id="ARBA00022989"/>
    </source>
</evidence>
<evidence type="ECO:0000256" key="6">
    <source>
        <dbReference type="ARBA" id="ARBA00022723"/>
    </source>
</evidence>
<evidence type="ECO:0008006" key="15">
    <source>
        <dbReference type="Google" id="ProtNLM"/>
    </source>
</evidence>
<evidence type="ECO:0000256" key="12">
    <source>
        <dbReference type="SAM" id="MobiDB-lite"/>
    </source>
</evidence>
<dbReference type="GO" id="GO:0005506">
    <property type="term" value="F:iron ion binding"/>
    <property type="evidence" value="ECO:0007669"/>
    <property type="project" value="InterPro"/>
</dbReference>
<dbReference type="InterPro" id="IPR036396">
    <property type="entry name" value="Cyt_P450_sf"/>
</dbReference>
<dbReference type="AlphaFoldDB" id="S8DRW9"/>
<accession>S8DRW9</accession>
<dbReference type="SUPFAM" id="SSF48264">
    <property type="entry name" value="Cytochrome P450"/>
    <property type="match status" value="1"/>
</dbReference>
<evidence type="ECO:0000313" key="13">
    <source>
        <dbReference type="EMBL" id="EPS93948.1"/>
    </source>
</evidence>
<evidence type="ECO:0000256" key="4">
    <source>
        <dbReference type="ARBA" id="ARBA00022617"/>
    </source>
</evidence>
<keyword evidence="7" id="KW-1133">Transmembrane helix</keyword>
<keyword evidence="4" id="KW-0349">Heme</keyword>
<evidence type="ECO:0000256" key="2">
    <source>
        <dbReference type="ARBA" id="ARBA00004167"/>
    </source>
</evidence>
<dbReference type="InterPro" id="IPR001128">
    <property type="entry name" value="Cyt_P450"/>
</dbReference>
<comment type="subcellular location">
    <subcellularLocation>
        <location evidence="2">Membrane</location>
        <topology evidence="2">Single-pass membrane protein</topology>
    </subcellularLocation>
</comment>
<proteinExistence type="inferred from homology"/>
<dbReference type="InParanoid" id="S8DRW9"/>
<dbReference type="eggNOG" id="KOG0156">
    <property type="taxonomic scope" value="Eukaryota"/>
</dbReference>